<accession>A0ABZ3BWQ6</accession>
<evidence type="ECO:0000313" key="2">
    <source>
        <dbReference type="EMBL" id="WZW86935.1"/>
    </source>
</evidence>
<dbReference type="RefSeq" id="WP_051396159.1">
    <property type="nucleotide sequence ID" value="NZ_AZOD01000011.1"/>
</dbReference>
<reference evidence="2 3" key="1">
    <citation type="submission" date="2024-03" db="EMBL/GenBank/DDBJ databases">
        <title>Complete Genome Sequence and Annotation of Ignatzschineria larvae DSM 13226.</title>
        <authorList>
            <person name="Cantrell E."/>
            <person name="Burcham Z.M."/>
        </authorList>
    </citation>
    <scope>NUCLEOTIDE SEQUENCE [LARGE SCALE GENOMIC DNA]</scope>
    <source>
        <strain evidence="2 3">DSM 13226</strain>
    </source>
</reference>
<gene>
    <name evidence="2" type="ORF">WMO13_05960</name>
</gene>
<name>A0ABZ3BWQ6_9GAMM</name>
<dbReference type="Proteomes" id="UP001449178">
    <property type="component" value="Chromosome"/>
</dbReference>
<proteinExistence type="predicted"/>
<dbReference type="EMBL" id="CP150637">
    <property type="protein sequence ID" value="WZW86935.1"/>
    <property type="molecule type" value="Genomic_DNA"/>
</dbReference>
<organism evidence="2 3">
    <name type="scientific">Ignatzschineria larvae DSM 13226</name>
    <dbReference type="NCBI Taxonomy" id="1111732"/>
    <lineage>
        <taxon>Bacteria</taxon>
        <taxon>Pseudomonadati</taxon>
        <taxon>Pseudomonadota</taxon>
        <taxon>Gammaproteobacteria</taxon>
        <taxon>Cardiobacteriales</taxon>
        <taxon>Ignatzschineriaceae</taxon>
        <taxon>Ignatzschineria</taxon>
    </lineage>
</organism>
<evidence type="ECO:0000256" key="1">
    <source>
        <dbReference type="SAM" id="MobiDB-lite"/>
    </source>
</evidence>
<keyword evidence="3" id="KW-1185">Reference proteome</keyword>
<evidence type="ECO:0000313" key="3">
    <source>
        <dbReference type="Proteomes" id="UP001449178"/>
    </source>
</evidence>
<feature type="region of interest" description="Disordered" evidence="1">
    <location>
        <begin position="182"/>
        <end position="214"/>
    </location>
</feature>
<sequence>MKREELNPWDDEIVPRKKLDEIEVKGRLRNVQREIGKMSRKRSPEETYKMLTIYLKRSLQLSYIEPWFQFFLPPRLKGRLFIATIGKYYWVIGTPRGEFGAAFNFYQKEIRKSLETHLNKISKKRWKIPPFRISIMPENPNTRAFDEEIAALMQIKSVPMKSQEERRAMLAKERRERLAKQAFNEKSADIGTTNNQQIDPAESDKPEESQEAQHIISDLFAEVLQYEVRRRTRQ</sequence>
<protein>
    <submittedName>
        <fullName evidence="2">Uncharacterized protein</fullName>
    </submittedName>
</protein>